<dbReference type="GO" id="GO:0008137">
    <property type="term" value="F:NADH dehydrogenase (ubiquinone) activity"/>
    <property type="evidence" value="ECO:0007669"/>
    <property type="project" value="InterPro"/>
</dbReference>
<evidence type="ECO:0000256" key="5">
    <source>
        <dbReference type="HAMAP-Rule" id="MF_00445"/>
    </source>
</evidence>
<evidence type="ECO:0000313" key="8">
    <source>
        <dbReference type="EMBL" id="AGF47772.1"/>
    </source>
</evidence>
<keyword evidence="9" id="KW-1185">Reference proteome</keyword>
<feature type="transmembrane region" description="Helical" evidence="5">
    <location>
        <begin position="6"/>
        <end position="28"/>
    </location>
</feature>
<evidence type="ECO:0000256" key="6">
    <source>
        <dbReference type="RuleBase" id="RU000320"/>
    </source>
</evidence>
<protein>
    <recommendedName>
        <fullName evidence="5">NADH-quinone oxidoreductase subunit N</fullName>
        <ecNumber evidence="5">7.1.1.-</ecNumber>
    </recommendedName>
    <alternativeName>
        <fullName evidence="5">NADH dehydrogenase I subunit N</fullName>
    </alternativeName>
    <alternativeName>
        <fullName evidence="5">NDH-1 subunit N</fullName>
    </alternativeName>
</protein>
<proteinExistence type="inferred from homology"/>
<comment type="catalytic activity">
    <reaction evidence="5">
        <text>a quinone + NADH + 5 H(+)(in) = a quinol + NAD(+) + 4 H(+)(out)</text>
        <dbReference type="Rhea" id="RHEA:57888"/>
        <dbReference type="ChEBI" id="CHEBI:15378"/>
        <dbReference type="ChEBI" id="CHEBI:24646"/>
        <dbReference type="ChEBI" id="CHEBI:57540"/>
        <dbReference type="ChEBI" id="CHEBI:57945"/>
        <dbReference type="ChEBI" id="CHEBI:132124"/>
    </reaction>
</comment>
<evidence type="ECO:0000256" key="4">
    <source>
        <dbReference type="ARBA" id="ARBA00023136"/>
    </source>
</evidence>
<comment type="function">
    <text evidence="5">NDH-1 shuttles electrons from NADH, via FMN and iron-sulfur (Fe-S) centers, to quinones in the respiratory chain. The immediate electron acceptor for the enzyme in this species is believed to be ubiquinone. Couples the redox reaction to proton translocation (for every two electrons transferred, four hydrogen ions are translocated across the cytoplasmic membrane), and thus conserves the redox energy in a proton gradient.</text>
</comment>
<evidence type="ECO:0000256" key="1">
    <source>
        <dbReference type="ARBA" id="ARBA00004127"/>
    </source>
</evidence>
<dbReference type="STRING" id="1208918.CDEE_0793"/>
<feature type="transmembrane region" description="Helical" evidence="5">
    <location>
        <begin position="239"/>
        <end position="261"/>
    </location>
</feature>
<feature type="domain" description="NADH:quinone oxidoreductase/Mrp antiporter transmembrane" evidence="7">
    <location>
        <begin position="125"/>
        <end position="422"/>
    </location>
</feature>
<keyword evidence="5" id="KW-0830">Ubiquinone</keyword>
<comment type="similarity">
    <text evidence="5">Belongs to the complex I subunit 2 family.</text>
</comment>
<dbReference type="GO" id="GO:0012505">
    <property type="term" value="C:endomembrane system"/>
    <property type="evidence" value="ECO:0007669"/>
    <property type="project" value="UniProtKB-SubCell"/>
</dbReference>
<dbReference type="InterPro" id="IPR010096">
    <property type="entry name" value="NADH-Q_OxRdtase_suN/2"/>
</dbReference>
<comment type="subcellular location">
    <subcellularLocation>
        <location evidence="5">Cell membrane</location>
        <topology evidence="5">Multi-pass membrane protein</topology>
    </subcellularLocation>
    <subcellularLocation>
        <location evidence="1">Endomembrane system</location>
        <topology evidence="1">Multi-pass membrane protein</topology>
    </subcellularLocation>
    <subcellularLocation>
        <location evidence="6">Membrane</location>
        <topology evidence="6">Multi-pass membrane protein</topology>
    </subcellularLocation>
</comment>
<organism evidence="8 9">
    <name type="scientific">Candidatus Kinetoplastidibacterium crithidiae TCC036E</name>
    <dbReference type="NCBI Taxonomy" id="1208918"/>
    <lineage>
        <taxon>Bacteria</taxon>
        <taxon>Pseudomonadati</taxon>
        <taxon>Pseudomonadota</taxon>
        <taxon>Betaproteobacteria</taxon>
        <taxon>Candidatus Kinetoplastidibacterium</taxon>
    </lineage>
</organism>
<feature type="transmembrane region" description="Helical" evidence="5">
    <location>
        <begin position="373"/>
        <end position="396"/>
    </location>
</feature>
<dbReference type="AlphaFoldDB" id="M1LQA0"/>
<dbReference type="PANTHER" id="PTHR22773">
    <property type="entry name" value="NADH DEHYDROGENASE"/>
    <property type="match status" value="1"/>
</dbReference>
<dbReference type="InterPro" id="IPR001750">
    <property type="entry name" value="ND/Mrp_TM"/>
</dbReference>
<feature type="transmembrane region" description="Helical" evidence="5">
    <location>
        <begin position="299"/>
        <end position="318"/>
    </location>
</feature>
<feature type="transmembrane region" description="Helical" evidence="5">
    <location>
        <begin position="330"/>
        <end position="352"/>
    </location>
</feature>
<dbReference type="NCBIfam" id="TIGR01770">
    <property type="entry name" value="NDH_I_N"/>
    <property type="match status" value="1"/>
</dbReference>
<keyword evidence="5" id="KW-0520">NAD</keyword>
<comment type="subunit">
    <text evidence="5">NDH-1 is composed of 14 different subunits. Subunits NuoA, H, J, K, L, M, N constitute the membrane sector of the complex.</text>
</comment>
<name>M1LQA0_9PROT</name>
<dbReference type="PATRIC" id="fig|1208918.3.peg.472"/>
<dbReference type="HOGENOM" id="CLU_007100_1_3_4"/>
<keyword evidence="8" id="KW-0560">Oxidoreductase</keyword>
<feature type="transmembrane region" description="Helical" evidence="5">
    <location>
        <begin position="35"/>
        <end position="57"/>
    </location>
</feature>
<reference evidence="8 9" key="1">
    <citation type="journal article" date="2013" name="Genome Biol. Evol.">
        <title>Genome evolution and phylogenomic analysis of candidatus kinetoplastibacterium, the betaproteobacterial endosymbionts of strigomonas and angomonas.</title>
        <authorList>
            <person name="Alves J.M."/>
            <person name="Serrano M.G."/>
            <person name="Maia da Silva F."/>
            <person name="Voegtly L.J."/>
            <person name="Matveyev A.V."/>
            <person name="Teixeira M.M."/>
            <person name="Camargo E.P."/>
            <person name="Buck G.A."/>
        </authorList>
    </citation>
    <scope>NUCLEOTIDE SEQUENCE [LARGE SCALE GENOMIC DNA]</scope>
    <source>
        <strain evidence="8 9">TCC036E</strain>
    </source>
</reference>
<dbReference type="GO" id="GO:0005886">
    <property type="term" value="C:plasma membrane"/>
    <property type="evidence" value="ECO:0007669"/>
    <property type="project" value="UniProtKB-SubCell"/>
</dbReference>
<feature type="transmembrane region" description="Helical" evidence="5">
    <location>
        <begin position="273"/>
        <end position="292"/>
    </location>
</feature>
<dbReference type="KEGG" id="kct:CDEE_0793"/>
<keyword evidence="5" id="KW-1278">Translocase</keyword>
<dbReference type="EC" id="7.1.1.-" evidence="5"/>
<keyword evidence="3 5" id="KW-1133">Transmembrane helix</keyword>
<feature type="transmembrane region" description="Helical" evidence="5">
    <location>
        <begin position="195"/>
        <end position="218"/>
    </location>
</feature>
<accession>M1LQA0</accession>
<dbReference type="GO" id="GO:0050136">
    <property type="term" value="F:NADH dehydrogenase (quinone) (non-electrogenic) activity"/>
    <property type="evidence" value="ECO:0007669"/>
    <property type="project" value="UniProtKB-UniRule"/>
</dbReference>
<keyword evidence="5" id="KW-0813">Transport</keyword>
<feature type="transmembrane region" description="Helical" evidence="5">
    <location>
        <begin position="77"/>
        <end position="96"/>
    </location>
</feature>
<dbReference type="Proteomes" id="UP000011686">
    <property type="component" value="Chromosome"/>
</dbReference>
<dbReference type="GO" id="GO:0042773">
    <property type="term" value="P:ATP synthesis coupled electron transport"/>
    <property type="evidence" value="ECO:0007669"/>
    <property type="project" value="InterPro"/>
</dbReference>
<feature type="transmembrane region" description="Helical" evidence="5">
    <location>
        <begin position="408"/>
        <end position="428"/>
    </location>
</feature>
<evidence type="ECO:0000313" key="9">
    <source>
        <dbReference type="Proteomes" id="UP000011686"/>
    </source>
</evidence>
<keyword evidence="5" id="KW-0874">Quinone</keyword>
<dbReference type="GO" id="GO:0048038">
    <property type="term" value="F:quinone binding"/>
    <property type="evidence" value="ECO:0007669"/>
    <property type="project" value="UniProtKB-KW"/>
</dbReference>
<feature type="transmembrane region" description="Helical" evidence="5">
    <location>
        <begin position="160"/>
        <end position="183"/>
    </location>
</feature>
<evidence type="ECO:0000256" key="3">
    <source>
        <dbReference type="ARBA" id="ARBA00022989"/>
    </source>
</evidence>
<dbReference type="Pfam" id="PF00361">
    <property type="entry name" value="Proton_antipo_M"/>
    <property type="match status" value="1"/>
</dbReference>
<dbReference type="EMBL" id="CP003804">
    <property type="protein sequence ID" value="AGF47772.1"/>
    <property type="molecule type" value="Genomic_DNA"/>
</dbReference>
<evidence type="ECO:0000256" key="2">
    <source>
        <dbReference type="ARBA" id="ARBA00022692"/>
    </source>
</evidence>
<keyword evidence="2 5" id="KW-0812">Transmembrane</keyword>
<gene>
    <name evidence="5" type="primary">nuoN</name>
    <name evidence="8" type="ORF">CDEE_0793</name>
</gene>
<dbReference type="eggNOG" id="COG1007">
    <property type="taxonomic scope" value="Bacteria"/>
</dbReference>
<feature type="transmembrane region" description="Helical" evidence="5">
    <location>
        <begin position="455"/>
        <end position="474"/>
    </location>
</feature>
<dbReference type="NCBIfam" id="NF004442">
    <property type="entry name" value="PRK05777.1-5"/>
    <property type="match status" value="1"/>
</dbReference>
<dbReference type="PRINTS" id="PR01434">
    <property type="entry name" value="NADHDHGNASE5"/>
</dbReference>
<keyword evidence="4 5" id="KW-0472">Membrane</keyword>
<evidence type="ECO:0000259" key="7">
    <source>
        <dbReference type="Pfam" id="PF00361"/>
    </source>
</evidence>
<dbReference type="HAMAP" id="MF_00445">
    <property type="entry name" value="NDH1_NuoN_1"/>
    <property type="match status" value="1"/>
</dbReference>
<sequence>MINYNSFILILPEILLLCSTLIILLIDLFKRNHNITFIISLLVLFISTIFLIVMQQFDFVDRIFNGSLVIDNFSQYLKIFLCIITFTSFVYSRAYVKDFNILSQGGEFYYLALFSLLGQMIMVSSGNLLSIYLGLELMSLPLYTMIAMRRDYSKSIEAALKYFILGSIASAVLLYGFSLVYGISNSLELVDLSAFVQGAIGTKIVIFSLIFILAGLSFKLGVVPFHMWVPDVYHGSPTIITLLISTAPKIAAFAVMIRILFNSFVAFYLDWQSIMIIFSILSLAIGNIAAILQTNFKRVLAYSTISHMGFILLGLVGVEPLEGSVAYVDAIFYIISYVLTNMAIFGLLMFFSRASFDCENLDDLKGLNQVSPIMAFLMLICMLSLAGLPPFVGFYAKFSILQNLINSNHLYLAIYAVLFSLIGAFYYLRVIKLVYFDNCNNNLSLIKLNNSYHSLVFKNLLIFNVASIIIISFFPDILFDLCAQMTII</sequence>
<keyword evidence="5" id="KW-1003">Cell membrane</keyword>